<accession>A0A1G2BKE0</accession>
<dbReference type="InterPro" id="IPR003615">
    <property type="entry name" value="HNH_nuc"/>
</dbReference>
<dbReference type="EMBL" id="MHKL01000011">
    <property type="protein sequence ID" value="OGY89641.1"/>
    <property type="molecule type" value="Genomic_DNA"/>
</dbReference>
<dbReference type="Proteomes" id="UP000178849">
    <property type="component" value="Unassembled WGS sequence"/>
</dbReference>
<evidence type="ECO:0008006" key="3">
    <source>
        <dbReference type="Google" id="ProtNLM"/>
    </source>
</evidence>
<comment type="caution">
    <text evidence="1">The sequence shown here is derived from an EMBL/GenBank/DDBJ whole genome shotgun (WGS) entry which is preliminary data.</text>
</comment>
<proteinExistence type="predicted"/>
<evidence type="ECO:0000313" key="1">
    <source>
        <dbReference type="EMBL" id="OGY89641.1"/>
    </source>
</evidence>
<organism evidence="1 2">
    <name type="scientific">Candidatus Komeilibacteria bacterium RIFCSPLOWO2_01_FULL_45_10</name>
    <dbReference type="NCBI Taxonomy" id="1798550"/>
    <lineage>
        <taxon>Bacteria</taxon>
        <taxon>Candidatus Komeiliibacteriota</taxon>
    </lineage>
</organism>
<protein>
    <recommendedName>
        <fullName evidence="3">HNH nuclease domain-containing protein</fullName>
    </recommendedName>
</protein>
<evidence type="ECO:0000313" key="2">
    <source>
        <dbReference type="Proteomes" id="UP000178849"/>
    </source>
</evidence>
<sequence>MPEKRKYKDRAEYLKKAVSKRRKALRRKALDYLGNKCKICGYAKYEGALDFHHLDKNHKGFGLSEKGMTRSWTRIKEELDKCILVCANCHREIHGDKLQLSKRKLRLKNKVNCREA</sequence>
<dbReference type="CDD" id="cd00085">
    <property type="entry name" value="HNHc"/>
    <property type="match status" value="1"/>
</dbReference>
<gene>
    <name evidence="1" type="ORF">A2927_02350</name>
</gene>
<reference evidence="1 2" key="1">
    <citation type="journal article" date="2016" name="Nat. Commun.">
        <title>Thousands of microbial genomes shed light on interconnected biogeochemical processes in an aquifer system.</title>
        <authorList>
            <person name="Anantharaman K."/>
            <person name="Brown C.T."/>
            <person name="Hug L.A."/>
            <person name="Sharon I."/>
            <person name="Castelle C.J."/>
            <person name="Probst A.J."/>
            <person name="Thomas B.C."/>
            <person name="Singh A."/>
            <person name="Wilkins M.J."/>
            <person name="Karaoz U."/>
            <person name="Brodie E.L."/>
            <person name="Williams K.H."/>
            <person name="Hubbard S.S."/>
            <person name="Banfield J.F."/>
        </authorList>
    </citation>
    <scope>NUCLEOTIDE SEQUENCE [LARGE SCALE GENOMIC DNA]</scope>
</reference>
<name>A0A1G2BKE0_9BACT</name>
<dbReference type="AlphaFoldDB" id="A0A1G2BKE0"/>